<dbReference type="InterPro" id="IPR038883">
    <property type="entry name" value="AN11006-like"/>
</dbReference>
<reference evidence="1" key="1">
    <citation type="submission" date="2021-05" db="EMBL/GenBank/DDBJ databases">
        <authorList>
            <person name="Stam R."/>
        </authorList>
    </citation>
    <scope>NUCLEOTIDE SEQUENCE</scope>
    <source>
        <strain evidence="1">CS162</strain>
    </source>
</reference>
<accession>A0A8J2MUT3</accession>
<dbReference type="GeneID" id="67015140"/>
<gene>
    <name evidence="1" type="ORF">ALTATR162_LOCUS357</name>
</gene>
<evidence type="ECO:0000313" key="2">
    <source>
        <dbReference type="Proteomes" id="UP000676310"/>
    </source>
</evidence>
<sequence length="535" mass="60889">MYFSIPKPVRGRIAQVYSQTDDPSAASLLAVVPELRNQIYEYLLIDFCPITIKNEVGNDNDDTFSKISDFWGSSAIIRTCRPFYHEAVSILYSRNVLHFQYNVRYHGGYGATFTSPAEMCIEWVKDIGSCLSGLRTVIINMDVPDIPRHCEDLGVELDIWDHARTKMPILPLLDLYWNEIAHNISVQFEGTMNDSWDLDDEEPDKLIVSCITSALCELGKKDALGLKRTRRLLQHIYVYPSGTRGTLSVETQKYEFVSLPKPLSLLHLPAEIIRAIARLSIEDVEVTYNFQTGVTHGNSFGLLNVDKQFRDLVHPVFLYKGRFTLIVGSDSLQPAKALYQVLERRIAETFEDSRLYNSHMEYCTPIEAAQDYENEPTIVLQFQTIDHIQINAWDLLRVTTVFPPSTTIVVRVCGHSGSLYSTTLGEIRKYALVFVEDLKLKATSDNRRSIVEVSLDEQCLPVRAIFRKGDHELEDVDSNMAKAVDVIDIASLHKKVGTVTWKHYKQMNGFKCVTQPKSWDGKTVYGLVKRLRSLC</sequence>
<dbReference type="RefSeq" id="XP_043163885.1">
    <property type="nucleotide sequence ID" value="XM_043307950.1"/>
</dbReference>
<keyword evidence="2" id="KW-1185">Reference proteome</keyword>
<proteinExistence type="predicted"/>
<dbReference type="Proteomes" id="UP000676310">
    <property type="component" value="Unassembled WGS sequence"/>
</dbReference>
<comment type="caution">
    <text evidence="1">The sequence shown here is derived from an EMBL/GenBank/DDBJ whole genome shotgun (WGS) entry which is preliminary data.</text>
</comment>
<dbReference type="PANTHER" id="PTHR42085">
    <property type="entry name" value="F-BOX DOMAIN-CONTAINING PROTEIN"/>
    <property type="match status" value="1"/>
</dbReference>
<dbReference type="OrthoDB" id="3691810at2759"/>
<protein>
    <recommendedName>
        <fullName evidence="3">F-box domain-containing protein</fullName>
    </recommendedName>
</protein>
<evidence type="ECO:0008006" key="3">
    <source>
        <dbReference type="Google" id="ProtNLM"/>
    </source>
</evidence>
<dbReference type="EMBL" id="CAJRGZ010000014">
    <property type="protein sequence ID" value="CAG5138428.1"/>
    <property type="molecule type" value="Genomic_DNA"/>
</dbReference>
<organism evidence="1 2">
    <name type="scientific">Alternaria atra</name>
    <dbReference type="NCBI Taxonomy" id="119953"/>
    <lineage>
        <taxon>Eukaryota</taxon>
        <taxon>Fungi</taxon>
        <taxon>Dikarya</taxon>
        <taxon>Ascomycota</taxon>
        <taxon>Pezizomycotina</taxon>
        <taxon>Dothideomycetes</taxon>
        <taxon>Pleosporomycetidae</taxon>
        <taxon>Pleosporales</taxon>
        <taxon>Pleosporineae</taxon>
        <taxon>Pleosporaceae</taxon>
        <taxon>Alternaria</taxon>
        <taxon>Alternaria sect. Ulocladioides</taxon>
    </lineage>
</organism>
<evidence type="ECO:0000313" key="1">
    <source>
        <dbReference type="EMBL" id="CAG5138428.1"/>
    </source>
</evidence>
<dbReference type="AlphaFoldDB" id="A0A8J2MUT3"/>
<name>A0A8J2MUT3_9PLEO</name>
<dbReference type="PANTHER" id="PTHR42085:SF1">
    <property type="entry name" value="F-BOX DOMAIN-CONTAINING PROTEIN"/>
    <property type="match status" value="1"/>
</dbReference>